<evidence type="ECO:0000256" key="7">
    <source>
        <dbReference type="ARBA" id="ARBA00023172"/>
    </source>
</evidence>
<keyword evidence="5 9" id="KW-0067">ATP-binding</keyword>
<feature type="region of interest" description="Head domain (RuvB-H)" evidence="9">
    <location>
        <begin position="258"/>
        <end position="373"/>
    </location>
</feature>
<feature type="binding site" evidence="9">
    <location>
        <position position="69"/>
    </location>
    <ligand>
        <name>Mg(2+)</name>
        <dbReference type="ChEBI" id="CHEBI:18420"/>
    </ligand>
</feature>
<dbReference type="GO" id="GO:0005524">
    <property type="term" value="F:ATP binding"/>
    <property type="evidence" value="ECO:0007669"/>
    <property type="project" value="UniProtKB-UniRule"/>
</dbReference>
<dbReference type="GO" id="GO:0006281">
    <property type="term" value="P:DNA repair"/>
    <property type="evidence" value="ECO:0007669"/>
    <property type="project" value="UniProtKB-UniRule"/>
</dbReference>
<dbReference type="InterPro" id="IPR027417">
    <property type="entry name" value="P-loop_NTPase"/>
</dbReference>
<comment type="function">
    <text evidence="9">The RuvA-RuvB-RuvC complex processes Holliday junction (HJ) DNA during genetic recombination and DNA repair, while the RuvA-RuvB complex plays an important role in the rescue of blocked DNA replication forks via replication fork reversal (RFR). RuvA specifically binds to HJ cruciform DNA, conferring on it an open structure. The RuvB hexamer acts as an ATP-dependent pump, pulling dsDNA into and through the RuvAB complex. RuvB forms 2 homohexamers on either side of HJ DNA bound by 1 or 2 RuvA tetramers; 4 subunits per hexamer contact DNA at a time. Coordinated motions by a converter formed by DNA-disengaged RuvB subunits stimulates ATP hydrolysis and nucleotide exchange. Immobilization of the converter enables RuvB to convert the ATP-contained energy into a lever motion, pulling 2 nucleotides of DNA out of the RuvA tetramer per ATP hydrolyzed, thus driving DNA branch migration. The RuvB motors rotate together with the DNA substrate, which together with the progressing nucleotide cycle form the mechanistic basis for DNA recombination by continuous HJ branch migration. Branch migration allows RuvC to scan DNA until it finds its consensus sequence, where it cleaves and resolves cruciform DNA.</text>
</comment>
<comment type="catalytic activity">
    <reaction evidence="9">
        <text>ATP + H2O = ADP + phosphate + H(+)</text>
        <dbReference type="Rhea" id="RHEA:13065"/>
        <dbReference type="ChEBI" id="CHEBI:15377"/>
        <dbReference type="ChEBI" id="CHEBI:15378"/>
        <dbReference type="ChEBI" id="CHEBI:30616"/>
        <dbReference type="ChEBI" id="CHEBI:43474"/>
        <dbReference type="ChEBI" id="CHEBI:456216"/>
    </reaction>
</comment>
<keyword evidence="12" id="KW-0347">Helicase</keyword>
<evidence type="ECO:0000259" key="11">
    <source>
        <dbReference type="SMART" id="SM00382"/>
    </source>
</evidence>
<dbReference type="InterPro" id="IPR004605">
    <property type="entry name" value="DNA_helicase_Holl-junc_RuvB"/>
</dbReference>
<dbReference type="Gene3D" id="1.10.8.60">
    <property type="match status" value="1"/>
</dbReference>
<dbReference type="NCBIfam" id="NF000868">
    <property type="entry name" value="PRK00080.1"/>
    <property type="match status" value="1"/>
</dbReference>
<dbReference type="Pfam" id="PF05491">
    <property type="entry name" value="WHD_RuvB"/>
    <property type="match status" value="1"/>
</dbReference>
<evidence type="ECO:0000256" key="9">
    <source>
        <dbReference type="HAMAP-Rule" id="MF_00016"/>
    </source>
</evidence>
<dbReference type="SUPFAM" id="SSF52540">
    <property type="entry name" value="P-loop containing nucleoside triphosphate hydrolases"/>
    <property type="match status" value="1"/>
</dbReference>
<dbReference type="PANTHER" id="PTHR42848:SF1">
    <property type="entry name" value="HOLLIDAY JUNCTION BRANCH MIGRATION COMPLEX SUBUNIT RUVB"/>
    <property type="match status" value="1"/>
</dbReference>
<keyword evidence="2 9" id="KW-0547">Nucleotide-binding</keyword>
<dbReference type="InterPro" id="IPR036390">
    <property type="entry name" value="WH_DNA-bd_sf"/>
</dbReference>
<keyword evidence="1 9" id="KW-0963">Cytoplasm</keyword>
<dbReference type="Proteomes" id="UP000523079">
    <property type="component" value="Unassembled WGS sequence"/>
</dbReference>
<dbReference type="InterPro" id="IPR008823">
    <property type="entry name" value="RuvB_wg_C"/>
</dbReference>
<evidence type="ECO:0000256" key="4">
    <source>
        <dbReference type="ARBA" id="ARBA00022801"/>
    </source>
</evidence>
<proteinExistence type="inferred from homology"/>
<dbReference type="Gene3D" id="3.40.50.300">
    <property type="entry name" value="P-loop containing nucleotide triphosphate hydrolases"/>
    <property type="match status" value="1"/>
</dbReference>
<feature type="binding site" evidence="9">
    <location>
        <position position="69"/>
    </location>
    <ligand>
        <name>ATP</name>
        <dbReference type="ChEBI" id="CHEBI:30616"/>
    </ligand>
</feature>
<dbReference type="GO" id="GO:0000400">
    <property type="term" value="F:four-way junction DNA binding"/>
    <property type="evidence" value="ECO:0007669"/>
    <property type="project" value="UniProtKB-UniRule"/>
</dbReference>
<keyword evidence="6 9" id="KW-0238">DNA-binding</keyword>
<dbReference type="EMBL" id="JACGWT010000004">
    <property type="protein sequence ID" value="MBA8795150.1"/>
    <property type="molecule type" value="Genomic_DNA"/>
</dbReference>
<evidence type="ECO:0000256" key="3">
    <source>
        <dbReference type="ARBA" id="ARBA00022763"/>
    </source>
</evidence>
<feature type="compositionally biased region" description="Basic and acidic residues" evidence="10">
    <location>
        <begin position="363"/>
        <end position="373"/>
    </location>
</feature>
<evidence type="ECO:0000313" key="13">
    <source>
        <dbReference type="Proteomes" id="UP000523079"/>
    </source>
</evidence>
<comment type="domain">
    <text evidence="9">Has 3 domains, the large (RuvB-L) and small ATPase (RuvB-S) domains and the C-terminal head (RuvB-H) domain. The head domain binds DNA, while the ATPase domains jointly bind ATP, ADP or are empty depending on the state of the subunit in the translocation cycle. During a single DNA translocation step the structure of each domain remains the same, but their relative positions change.</text>
</comment>
<feature type="binding site" evidence="9">
    <location>
        <position position="221"/>
    </location>
    <ligand>
        <name>ATP</name>
        <dbReference type="ChEBI" id="CHEBI:30616"/>
    </ligand>
</feature>
<dbReference type="GO" id="GO:0005737">
    <property type="term" value="C:cytoplasm"/>
    <property type="evidence" value="ECO:0007669"/>
    <property type="project" value="UniProtKB-SubCell"/>
</dbReference>
<evidence type="ECO:0000256" key="2">
    <source>
        <dbReference type="ARBA" id="ARBA00022741"/>
    </source>
</evidence>
<feature type="region of interest" description="Disordered" evidence="10">
    <location>
        <begin position="1"/>
        <end position="31"/>
    </location>
</feature>
<dbReference type="SUPFAM" id="SSF46785">
    <property type="entry name" value="Winged helix' DNA-binding domain"/>
    <property type="match status" value="1"/>
</dbReference>
<dbReference type="AlphaFoldDB" id="A0A7W3P6P7"/>
<accession>A0A7W3P6P7</accession>
<dbReference type="NCBIfam" id="TIGR00635">
    <property type="entry name" value="ruvB"/>
    <property type="match status" value="1"/>
</dbReference>
<feature type="binding site" evidence="9">
    <location>
        <position position="65"/>
    </location>
    <ligand>
        <name>ATP</name>
        <dbReference type="ChEBI" id="CHEBI:30616"/>
    </ligand>
</feature>
<name>A0A7W3P6P7_9ACTN</name>
<keyword evidence="13" id="KW-1185">Reference proteome</keyword>
<comment type="caution">
    <text evidence="12">The sequence shown here is derived from an EMBL/GenBank/DDBJ whole genome shotgun (WGS) entry which is preliminary data.</text>
</comment>
<dbReference type="EC" id="3.6.4.-" evidence="9"/>
<gene>
    <name evidence="9" type="primary">ruvB</name>
    <name evidence="12" type="ORF">FHX74_002778</name>
</gene>
<evidence type="ECO:0000256" key="5">
    <source>
        <dbReference type="ARBA" id="ARBA00022840"/>
    </source>
</evidence>
<comment type="caution">
    <text evidence="9">Lacks conserved residue(s) required for the propagation of feature annotation.</text>
</comment>
<evidence type="ECO:0000256" key="10">
    <source>
        <dbReference type="SAM" id="MobiDB-lite"/>
    </source>
</evidence>
<comment type="similarity">
    <text evidence="9">Belongs to the RuvB family.</text>
</comment>
<evidence type="ECO:0000256" key="1">
    <source>
        <dbReference type="ARBA" id="ARBA00022490"/>
    </source>
</evidence>
<protein>
    <recommendedName>
        <fullName evidence="9">Holliday junction branch migration complex subunit RuvB</fullName>
        <ecNumber evidence="9">3.6.4.-</ecNumber>
    </recommendedName>
</protein>
<organism evidence="12 13">
    <name type="scientific">Microlunatus kandeliicorticis</name>
    <dbReference type="NCBI Taxonomy" id="1759536"/>
    <lineage>
        <taxon>Bacteria</taxon>
        <taxon>Bacillati</taxon>
        <taxon>Actinomycetota</taxon>
        <taxon>Actinomycetes</taxon>
        <taxon>Propionibacteriales</taxon>
        <taxon>Propionibacteriaceae</taxon>
        <taxon>Microlunatus</taxon>
    </lineage>
</organism>
<sequence>MSAERDLVDPEQDPDERAAESALRPTSLADFDGQPRVRDQLGLVLEAARHRDHVPDHVLLSGPPGLGKTTLAMIIAAEMNAPLRVSSGPAIQHAGDLAAILSGLVEGEVFFLDEIHRMSRPAEEMLYLAMEDFRVDVVVGKGPGATAIPLEIPRFTLVGATTRAGLLPGPLRDRFGFTAQLDFYDTDALERIVARSAALIGAEAEPEGLAEIARRSRGTPRIANRLLRRVRDYAQVRADGVLTAAVARSALDLYEVDEIGLDRLDRGVLEAICRRFGGGPVGLSTLAISVGEETETVEEVAEPFLVREGFLMRTPRGRVATPLAWQHLGLTPPAGAPGAGPGRTLAPPPARPLGRGADGAGDEPDRPEPGLFD</sequence>
<feature type="binding site" evidence="9">
    <location>
        <position position="313"/>
    </location>
    <ligand>
        <name>DNA</name>
        <dbReference type="ChEBI" id="CHEBI:16991"/>
    </ligand>
</feature>
<feature type="domain" description="AAA+ ATPase" evidence="11">
    <location>
        <begin position="54"/>
        <end position="185"/>
    </location>
</feature>
<dbReference type="InterPro" id="IPR036388">
    <property type="entry name" value="WH-like_DNA-bd_sf"/>
</dbReference>
<keyword evidence="3 9" id="KW-0227">DNA damage</keyword>
<dbReference type="Pfam" id="PF05496">
    <property type="entry name" value="RuvB_N"/>
    <property type="match status" value="1"/>
</dbReference>
<feature type="binding site" evidence="9">
    <location>
        <position position="70"/>
    </location>
    <ligand>
        <name>ATP</name>
        <dbReference type="ChEBI" id="CHEBI:30616"/>
    </ligand>
</feature>
<feature type="binding site" evidence="9">
    <location>
        <position position="318"/>
    </location>
    <ligand>
        <name>DNA</name>
        <dbReference type="ChEBI" id="CHEBI:16991"/>
    </ligand>
</feature>
<reference evidence="12 13" key="1">
    <citation type="submission" date="2020-07" db="EMBL/GenBank/DDBJ databases">
        <title>Sequencing the genomes of 1000 actinobacteria strains.</title>
        <authorList>
            <person name="Klenk H.-P."/>
        </authorList>
    </citation>
    <scope>NUCLEOTIDE SEQUENCE [LARGE SCALE GENOMIC DNA]</scope>
    <source>
        <strain evidence="12 13">DSM 100723</strain>
    </source>
</reference>
<comment type="subunit">
    <text evidence="9">Homohexamer. Forms an RuvA(8)-RuvB(12)-Holliday junction (HJ) complex. HJ DNA is sandwiched between 2 RuvA tetramers; dsDNA enters through RuvA and exits via RuvB. An RuvB hexamer assembles on each DNA strand where it exits the tetramer. Each RuvB hexamer is contacted by two RuvA subunits (via domain III) on 2 adjacent RuvB subunits; this complex drives branch migration. In the full resolvosome a probable DNA-RuvA(4)-RuvB(12)-RuvC(2) complex forms which resolves the HJ.</text>
</comment>
<keyword evidence="4 9" id="KW-0378">Hydrolase</keyword>
<dbReference type="GO" id="GO:0048476">
    <property type="term" value="C:Holliday junction resolvase complex"/>
    <property type="evidence" value="ECO:0007669"/>
    <property type="project" value="UniProtKB-UniRule"/>
</dbReference>
<dbReference type="Pfam" id="PF17864">
    <property type="entry name" value="AAA_lid_4"/>
    <property type="match status" value="1"/>
</dbReference>
<evidence type="ECO:0000256" key="8">
    <source>
        <dbReference type="ARBA" id="ARBA00023204"/>
    </source>
</evidence>
<feature type="binding site" evidence="9">
    <location>
        <position position="184"/>
    </location>
    <ligand>
        <name>ATP</name>
        <dbReference type="ChEBI" id="CHEBI:30616"/>
    </ligand>
</feature>
<dbReference type="HAMAP" id="MF_00016">
    <property type="entry name" value="DNA_HJ_migration_RuvB"/>
    <property type="match status" value="1"/>
</dbReference>
<feature type="region of interest" description="Disordered" evidence="10">
    <location>
        <begin position="330"/>
        <end position="373"/>
    </location>
</feature>
<feature type="binding site" evidence="9">
    <location>
        <position position="174"/>
    </location>
    <ligand>
        <name>ATP</name>
        <dbReference type="ChEBI" id="CHEBI:30616"/>
    </ligand>
</feature>
<evidence type="ECO:0000256" key="6">
    <source>
        <dbReference type="ARBA" id="ARBA00023125"/>
    </source>
</evidence>
<keyword evidence="7 9" id="KW-0233">DNA recombination</keyword>
<dbReference type="CDD" id="cd00009">
    <property type="entry name" value="AAA"/>
    <property type="match status" value="1"/>
</dbReference>
<feature type="region of interest" description="Small ATPAse domain (RuvB-S)" evidence="9">
    <location>
        <begin position="185"/>
        <end position="255"/>
    </location>
</feature>
<dbReference type="SMART" id="SM00382">
    <property type="entry name" value="AAA"/>
    <property type="match status" value="1"/>
</dbReference>
<evidence type="ECO:0000313" key="12">
    <source>
        <dbReference type="EMBL" id="MBA8795150.1"/>
    </source>
</evidence>
<dbReference type="GO" id="GO:0006310">
    <property type="term" value="P:DNA recombination"/>
    <property type="evidence" value="ECO:0007669"/>
    <property type="project" value="UniProtKB-UniRule"/>
</dbReference>
<dbReference type="InterPro" id="IPR041445">
    <property type="entry name" value="AAA_lid_4"/>
</dbReference>
<dbReference type="Gene3D" id="1.10.10.10">
    <property type="entry name" value="Winged helix-like DNA-binding domain superfamily/Winged helix DNA-binding domain"/>
    <property type="match status" value="1"/>
</dbReference>
<feature type="binding site" evidence="9">
    <location>
        <position position="23"/>
    </location>
    <ligand>
        <name>ATP</name>
        <dbReference type="ChEBI" id="CHEBI:30616"/>
    </ligand>
</feature>
<feature type="binding site" evidence="9">
    <location>
        <position position="24"/>
    </location>
    <ligand>
        <name>ATP</name>
        <dbReference type="ChEBI" id="CHEBI:30616"/>
    </ligand>
</feature>
<dbReference type="InterPro" id="IPR003593">
    <property type="entry name" value="AAA+_ATPase"/>
</dbReference>
<dbReference type="GO" id="GO:0009378">
    <property type="term" value="F:four-way junction helicase activity"/>
    <property type="evidence" value="ECO:0007669"/>
    <property type="project" value="InterPro"/>
</dbReference>
<dbReference type="PANTHER" id="PTHR42848">
    <property type="match status" value="1"/>
</dbReference>
<feature type="binding site" evidence="9">
    <location>
        <position position="68"/>
    </location>
    <ligand>
        <name>ATP</name>
        <dbReference type="ChEBI" id="CHEBI:30616"/>
    </ligand>
</feature>
<keyword evidence="8 9" id="KW-0234">DNA repair</keyword>
<dbReference type="InterPro" id="IPR008824">
    <property type="entry name" value="RuvB-like_N"/>
</dbReference>
<comment type="subcellular location">
    <subcellularLocation>
        <location evidence="9">Cytoplasm</location>
    </subcellularLocation>
</comment>
<dbReference type="GO" id="GO:0016787">
    <property type="term" value="F:hydrolase activity"/>
    <property type="evidence" value="ECO:0007669"/>
    <property type="project" value="UniProtKB-KW"/>
</dbReference>
<feature type="binding site" evidence="9">
    <location>
        <begin position="131"/>
        <end position="133"/>
    </location>
    <ligand>
        <name>ATP</name>
        <dbReference type="ChEBI" id="CHEBI:30616"/>
    </ligand>
</feature>